<name>A0ABV2QJM0_9MICO</name>
<dbReference type="InterPro" id="IPR016166">
    <property type="entry name" value="FAD-bd_PCMH"/>
</dbReference>
<evidence type="ECO:0000313" key="7">
    <source>
        <dbReference type="EMBL" id="MET4581241.1"/>
    </source>
</evidence>
<comment type="cofactor">
    <cofactor evidence="1">
        <name>FAD</name>
        <dbReference type="ChEBI" id="CHEBI:57692"/>
    </cofactor>
</comment>
<evidence type="ECO:0000313" key="8">
    <source>
        <dbReference type="Proteomes" id="UP001549257"/>
    </source>
</evidence>
<organism evidence="7 8">
    <name type="scientific">Conyzicola nivalis</name>
    <dbReference type="NCBI Taxonomy" id="1477021"/>
    <lineage>
        <taxon>Bacteria</taxon>
        <taxon>Bacillati</taxon>
        <taxon>Actinomycetota</taxon>
        <taxon>Actinomycetes</taxon>
        <taxon>Micrococcales</taxon>
        <taxon>Microbacteriaceae</taxon>
        <taxon>Conyzicola</taxon>
    </lineage>
</organism>
<dbReference type="Proteomes" id="UP001549257">
    <property type="component" value="Unassembled WGS sequence"/>
</dbReference>
<dbReference type="PANTHER" id="PTHR42973:SF39">
    <property type="entry name" value="FAD-BINDING PCMH-TYPE DOMAIN-CONTAINING PROTEIN"/>
    <property type="match status" value="1"/>
</dbReference>
<comment type="similarity">
    <text evidence="2">Belongs to the oxygen-dependent FAD-linked oxidoreductase family.</text>
</comment>
<evidence type="ECO:0000259" key="6">
    <source>
        <dbReference type="PROSITE" id="PS51387"/>
    </source>
</evidence>
<evidence type="ECO:0000256" key="5">
    <source>
        <dbReference type="ARBA" id="ARBA00023002"/>
    </source>
</evidence>
<dbReference type="InterPro" id="IPR036318">
    <property type="entry name" value="FAD-bd_PCMH-like_sf"/>
</dbReference>
<keyword evidence="8" id="KW-1185">Reference proteome</keyword>
<dbReference type="Pfam" id="PF08031">
    <property type="entry name" value="BBE"/>
    <property type="match status" value="1"/>
</dbReference>
<evidence type="ECO:0000256" key="4">
    <source>
        <dbReference type="ARBA" id="ARBA00022827"/>
    </source>
</evidence>
<dbReference type="InterPro" id="IPR016167">
    <property type="entry name" value="FAD-bd_PCMH_sub1"/>
</dbReference>
<accession>A0ABV2QJM0</accession>
<proteinExistence type="inferred from homology"/>
<protein>
    <submittedName>
        <fullName evidence="7">FAD/FMN-containing dehydrogenase</fullName>
    </submittedName>
</protein>
<dbReference type="InterPro" id="IPR012951">
    <property type="entry name" value="BBE"/>
</dbReference>
<dbReference type="PANTHER" id="PTHR42973">
    <property type="entry name" value="BINDING OXIDOREDUCTASE, PUTATIVE (AFU_ORTHOLOGUE AFUA_1G17690)-RELATED"/>
    <property type="match status" value="1"/>
</dbReference>
<evidence type="ECO:0000256" key="3">
    <source>
        <dbReference type="ARBA" id="ARBA00022630"/>
    </source>
</evidence>
<dbReference type="InterPro" id="IPR050416">
    <property type="entry name" value="FAD-linked_Oxidoreductase"/>
</dbReference>
<dbReference type="Gene3D" id="3.30.43.10">
    <property type="entry name" value="Uridine Diphospho-n-acetylenolpyruvylglucosamine Reductase, domain 2"/>
    <property type="match status" value="1"/>
</dbReference>
<dbReference type="PROSITE" id="PS51387">
    <property type="entry name" value="FAD_PCMH"/>
    <property type="match status" value="1"/>
</dbReference>
<dbReference type="RefSeq" id="WP_354023425.1">
    <property type="nucleotide sequence ID" value="NZ_JBEPSJ010000001.1"/>
</dbReference>
<evidence type="ECO:0000256" key="2">
    <source>
        <dbReference type="ARBA" id="ARBA00005466"/>
    </source>
</evidence>
<feature type="domain" description="FAD-binding PCMH-type" evidence="6">
    <location>
        <begin position="31"/>
        <end position="200"/>
    </location>
</feature>
<reference evidence="7 8" key="1">
    <citation type="submission" date="2024-06" db="EMBL/GenBank/DDBJ databases">
        <title>Sorghum-associated microbial communities from plants grown in Nebraska, USA.</title>
        <authorList>
            <person name="Schachtman D."/>
        </authorList>
    </citation>
    <scope>NUCLEOTIDE SEQUENCE [LARGE SCALE GENOMIC DNA]</scope>
    <source>
        <strain evidence="7 8">2857</strain>
    </source>
</reference>
<dbReference type="PROSITE" id="PS00862">
    <property type="entry name" value="OX2_COVAL_FAD"/>
    <property type="match status" value="1"/>
</dbReference>
<dbReference type="Gene3D" id="3.40.462.20">
    <property type="match status" value="1"/>
</dbReference>
<dbReference type="SUPFAM" id="SSF56176">
    <property type="entry name" value="FAD-binding/transporter-associated domain-like"/>
    <property type="match status" value="1"/>
</dbReference>
<gene>
    <name evidence="7" type="ORF">ABIE21_000731</name>
</gene>
<evidence type="ECO:0000256" key="1">
    <source>
        <dbReference type="ARBA" id="ARBA00001974"/>
    </source>
</evidence>
<keyword evidence="4" id="KW-0274">FAD</keyword>
<dbReference type="InterPro" id="IPR006093">
    <property type="entry name" value="Oxy_OxRdtase_FAD_BS"/>
</dbReference>
<keyword evidence="3" id="KW-0285">Flavoprotein</keyword>
<comment type="caution">
    <text evidence="7">The sequence shown here is derived from an EMBL/GenBank/DDBJ whole genome shotgun (WGS) entry which is preliminary data.</text>
</comment>
<dbReference type="EMBL" id="JBEPSJ010000001">
    <property type="protein sequence ID" value="MET4581241.1"/>
    <property type="molecule type" value="Genomic_DNA"/>
</dbReference>
<dbReference type="Gene3D" id="3.30.465.10">
    <property type="match status" value="1"/>
</dbReference>
<sequence>MTIFEFDTLGTIRFLLPGDDGYEEASTVSVRTGSPAVVAQPANAAEVATAVRFAADNGLTLSVRAGGHSGSGHSTNDGGLVIDLSRMTQMSVADDSLVTIGGGATWGAVADFLRPYELAISSGDTRSVGVGGLTLGGGVGWMVREHGLALDQLVEAEVVTATGDVLTANESENDDLFWALRGGGGNFGVVTRFTFRAHELAGVHFGALTFGDTDLETLLRGWRDAMREAPERLNSTFLSMPAFGEDAPGGVTILVNYAGLDDDEATAAIAPLLALDGLASNSIQRTAYSELLSEPMHPPQGIRVANNNGFASDFSDVVVDAVARMYTALPGSVLMIRYLRGSFNTVDPSVTAFAFRDSETLIISAAFFPEDAPDSATDAYQAQWNTLLPHLQGIYGNFSALTSDLATPQMYPPPTLARLARIKAQYDPGDLFDQNHNIRPAADWR</sequence>
<keyword evidence="5" id="KW-0560">Oxidoreductase</keyword>
<dbReference type="InterPro" id="IPR016169">
    <property type="entry name" value="FAD-bd_PCMH_sub2"/>
</dbReference>
<dbReference type="Pfam" id="PF01565">
    <property type="entry name" value="FAD_binding_4"/>
    <property type="match status" value="1"/>
</dbReference>
<dbReference type="InterPro" id="IPR006094">
    <property type="entry name" value="Oxid_FAD_bind_N"/>
</dbReference>